<comment type="similarity">
    <text evidence="3">Belongs to the NMT1/THI5 family.</text>
</comment>
<dbReference type="InterPro" id="IPR027939">
    <property type="entry name" value="NMT1/THI5"/>
</dbReference>
<dbReference type="GO" id="GO:0016740">
    <property type="term" value="F:transferase activity"/>
    <property type="evidence" value="ECO:0007669"/>
    <property type="project" value="UniProtKB-KW"/>
</dbReference>
<protein>
    <recommendedName>
        <fullName evidence="10">Thiamine pyrimidine synthase</fullName>
    </recommendedName>
</protein>
<keyword evidence="9" id="KW-0408">Iron</keyword>
<keyword evidence="7" id="KW-0663">Pyridoxal phosphate</keyword>
<evidence type="ECO:0000256" key="2">
    <source>
        <dbReference type="ARBA" id="ARBA00004948"/>
    </source>
</evidence>
<dbReference type="GO" id="GO:0046872">
    <property type="term" value="F:metal ion binding"/>
    <property type="evidence" value="ECO:0007669"/>
    <property type="project" value="UniProtKB-KW"/>
</dbReference>
<evidence type="ECO:0000256" key="6">
    <source>
        <dbReference type="ARBA" id="ARBA00022723"/>
    </source>
</evidence>
<keyword evidence="8" id="KW-0784">Thiamine biosynthesis</keyword>
<gene>
    <name evidence="13" type="ORF">CBM2636_10482</name>
</gene>
<dbReference type="InterPro" id="IPR015168">
    <property type="entry name" value="SsuA/THI5"/>
</dbReference>
<dbReference type="PANTHER" id="PTHR31528:SF1">
    <property type="entry name" value="4-AMINO-5-HYDROXYMETHYL-2-METHYLPYRIMIDINE PHOSPHATE SYNTHASE THI11-RELATED"/>
    <property type="match status" value="1"/>
</dbReference>
<comment type="catalytic activity">
    <reaction evidence="11">
        <text>N(6)-(pyridoxal phosphate)-L-lysyl-[4-amino-5-hydroxymethyl-2-methylpyrimidine phosphate synthase] + L-histidyl-[4-amino-5-hydroxymethyl-2-methylpyrimidine phosphate synthase] + 2 Fe(3+) + 4 H2O = L-lysyl-[4-amino-5-hydroxymethyl-2-methylpyrimidine phosphate synthase] + (2S)-2-amino-5-hydroxy-4-oxopentanoyl-[4-amino-5-hydroxymethyl-2-methylpyrimidine phosphate synthase] + 4-amino-2-methyl-5-(phosphooxymethyl)pyrimidine + 3-oxopropanoate + 2 Fe(2+) + 2 H(+)</text>
        <dbReference type="Rhea" id="RHEA:65756"/>
        <dbReference type="Rhea" id="RHEA-COMP:16892"/>
        <dbReference type="Rhea" id="RHEA-COMP:16893"/>
        <dbReference type="Rhea" id="RHEA-COMP:16894"/>
        <dbReference type="Rhea" id="RHEA-COMP:16895"/>
        <dbReference type="ChEBI" id="CHEBI:15377"/>
        <dbReference type="ChEBI" id="CHEBI:15378"/>
        <dbReference type="ChEBI" id="CHEBI:29033"/>
        <dbReference type="ChEBI" id="CHEBI:29034"/>
        <dbReference type="ChEBI" id="CHEBI:29969"/>
        <dbReference type="ChEBI" id="CHEBI:29979"/>
        <dbReference type="ChEBI" id="CHEBI:33190"/>
        <dbReference type="ChEBI" id="CHEBI:58354"/>
        <dbReference type="ChEBI" id="CHEBI:143915"/>
        <dbReference type="ChEBI" id="CHEBI:157692"/>
    </reaction>
    <physiologicalReaction direction="left-to-right" evidence="11">
        <dbReference type="Rhea" id="RHEA:65757"/>
    </physiologicalReaction>
</comment>
<dbReference type="Proteomes" id="UP000254259">
    <property type="component" value="Chromosome CBM2636"/>
</dbReference>
<comment type="subunit">
    <text evidence="4">Homodimer.</text>
</comment>
<dbReference type="EMBL" id="LT984813">
    <property type="protein sequence ID" value="SPD63466.1"/>
    <property type="molecule type" value="Genomic_DNA"/>
</dbReference>
<evidence type="ECO:0000256" key="4">
    <source>
        <dbReference type="ARBA" id="ARBA00011738"/>
    </source>
</evidence>
<evidence type="ECO:0000256" key="9">
    <source>
        <dbReference type="ARBA" id="ARBA00023004"/>
    </source>
</evidence>
<evidence type="ECO:0000256" key="3">
    <source>
        <dbReference type="ARBA" id="ARBA00009406"/>
    </source>
</evidence>
<dbReference type="Pfam" id="PF09084">
    <property type="entry name" value="NMT1"/>
    <property type="match status" value="1"/>
</dbReference>
<evidence type="ECO:0000256" key="8">
    <source>
        <dbReference type="ARBA" id="ARBA00022977"/>
    </source>
</evidence>
<reference evidence="13 14" key="1">
    <citation type="submission" date="2018-01" db="EMBL/GenBank/DDBJ databases">
        <authorList>
            <person name="Clerissi C."/>
        </authorList>
    </citation>
    <scope>NUCLEOTIDE SEQUENCE [LARGE SCALE GENOMIC DNA]</scope>
    <source>
        <strain evidence="13">Cupriavidus taiwanensis SWF 66322</strain>
    </source>
</reference>
<dbReference type="GO" id="GO:0009228">
    <property type="term" value="P:thiamine biosynthetic process"/>
    <property type="evidence" value="ECO:0007669"/>
    <property type="project" value="UniProtKB-KW"/>
</dbReference>
<keyword evidence="5" id="KW-0808">Transferase</keyword>
<name>A0A9Q7URQ4_9BURK</name>
<dbReference type="AlphaFoldDB" id="A0A9Q7URQ4"/>
<proteinExistence type="inferred from homology"/>
<comment type="function">
    <text evidence="1">Responsible for the formation of the pyrimidine heterocycle in the thiamine biosynthesis pathway. Catalyzes the formation of hydroxymethylpyrimidine phosphate (HMP-P) from histidine and pyridoxal phosphate (PLP). The protein uses PLP and the active site histidine to form HMP-P, generating an inactive enzyme. The enzyme can only undergo a single turnover, which suggests it is a suicide enzyme.</text>
</comment>
<evidence type="ECO:0000256" key="11">
    <source>
        <dbReference type="ARBA" id="ARBA00048179"/>
    </source>
</evidence>
<keyword evidence="6" id="KW-0479">Metal-binding</keyword>
<comment type="pathway">
    <text evidence="2">Cofactor biosynthesis; thiamine diphosphate biosynthesis.</text>
</comment>
<accession>A0A9Q7URQ4</accession>
<evidence type="ECO:0000256" key="1">
    <source>
        <dbReference type="ARBA" id="ARBA00003469"/>
    </source>
</evidence>
<dbReference type="Gene3D" id="3.40.190.10">
    <property type="entry name" value="Periplasmic binding protein-like II"/>
    <property type="match status" value="2"/>
</dbReference>
<evidence type="ECO:0000313" key="14">
    <source>
        <dbReference type="Proteomes" id="UP000254259"/>
    </source>
</evidence>
<dbReference type="RefSeq" id="WP_172581721.1">
    <property type="nucleotide sequence ID" value="NZ_LT984813.1"/>
</dbReference>
<evidence type="ECO:0000256" key="10">
    <source>
        <dbReference type="ARBA" id="ARBA00033171"/>
    </source>
</evidence>
<evidence type="ECO:0000256" key="5">
    <source>
        <dbReference type="ARBA" id="ARBA00022679"/>
    </source>
</evidence>
<evidence type="ECO:0000259" key="12">
    <source>
        <dbReference type="Pfam" id="PF09084"/>
    </source>
</evidence>
<dbReference type="PANTHER" id="PTHR31528">
    <property type="entry name" value="4-AMINO-5-HYDROXYMETHYL-2-METHYLPYRIMIDINE PHOSPHATE SYNTHASE THI11-RELATED"/>
    <property type="match status" value="1"/>
</dbReference>
<feature type="domain" description="SsuA/THI5-like" evidence="12">
    <location>
        <begin position="82"/>
        <end position="295"/>
    </location>
</feature>
<dbReference type="InterPro" id="IPR006311">
    <property type="entry name" value="TAT_signal"/>
</dbReference>
<dbReference type="PROSITE" id="PS51318">
    <property type="entry name" value="TAT"/>
    <property type="match status" value="1"/>
</dbReference>
<organism evidence="13 14">
    <name type="scientific">Cupriavidus taiwanensis</name>
    <dbReference type="NCBI Taxonomy" id="164546"/>
    <lineage>
        <taxon>Bacteria</taxon>
        <taxon>Pseudomonadati</taxon>
        <taxon>Pseudomonadota</taxon>
        <taxon>Betaproteobacteria</taxon>
        <taxon>Burkholderiales</taxon>
        <taxon>Burkholderiaceae</taxon>
        <taxon>Cupriavidus</taxon>
    </lineage>
</organism>
<dbReference type="SUPFAM" id="SSF53850">
    <property type="entry name" value="Periplasmic binding protein-like II"/>
    <property type="match status" value="1"/>
</dbReference>
<evidence type="ECO:0000313" key="13">
    <source>
        <dbReference type="EMBL" id="SPD63466.1"/>
    </source>
</evidence>
<evidence type="ECO:0000256" key="7">
    <source>
        <dbReference type="ARBA" id="ARBA00022898"/>
    </source>
</evidence>
<sequence>MPKSRAAQVLPGVFTAATEGAGHAGARPARASARRRLLKLGAMLGTSLALSTSFAGAAHAQAASTKVRFQLDWRFEGPAALFLLGEQKGYYKAEKLEVAIDAGNGSGNVVNRVASGTYDMGFADMSSVMEFYGNNPDAKNKPVAVMMVYNNTPAAILALKKSGIRAPKDLSGKRLGAPVFDAGRRAFPIFARANGLQASSFNWQAMDPTLRETMLVRGDLDAITGFSFTSILNLNARGVKDEDIVVLPYPQFGVKLYGNAVIASEEFIRKNPEAVKAFLRAFSKSAREVIARPEEGIRALKARDGIIDEKLETRRLKLALDSVVRSPDAKAEGFGRISKPRLALMASQVADAFGTKGRINADALWTDAYLPSAAELDVLR</sequence>